<organism evidence="2 4">
    <name type="scientific">Adineta steineri</name>
    <dbReference type="NCBI Taxonomy" id="433720"/>
    <lineage>
        <taxon>Eukaryota</taxon>
        <taxon>Metazoa</taxon>
        <taxon>Spiralia</taxon>
        <taxon>Gnathifera</taxon>
        <taxon>Rotifera</taxon>
        <taxon>Eurotatoria</taxon>
        <taxon>Bdelloidea</taxon>
        <taxon>Adinetida</taxon>
        <taxon>Adinetidae</taxon>
        <taxon>Adineta</taxon>
    </lineage>
</organism>
<dbReference type="InterPro" id="IPR036259">
    <property type="entry name" value="MFS_trans_sf"/>
</dbReference>
<dbReference type="EMBL" id="CAJOBB010001097">
    <property type="protein sequence ID" value="CAF3807951.1"/>
    <property type="molecule type" value="Genomic_DNA"/>
</dbReference>
<evidence type="ECO:0000256" key="1">
    <source>
        <dbReference type="SAM" id="Phobius"/>
    </source>
</evidence>
<feature type="transmembrane region" description="Helical" evidence="1">
    <location>
        <begin position="93"/>
        <end position="116"/>
    </location>
</feature>
<gene>
    <name evidence="2" type="ORF">IZO911_LOCUS36630</name>
    <name evidence="3" type="ORF">KXQ929_LOCUS17446</name>
</gene>
<dbReference type="Pfam" id="PF05631">
    <property type="entry name" value="MFS_5"/>
    <property type="match status" value="1"/>
</dbReference>
<dbReference type="GO" id="GO:0016020">
    <property type="term" value="C:membrane"/>
    <property type="evidence" value="ECO:0007669"/>
    <property type="project" value="InterPro"/>
</dbReference>
<comment type="caution">
    <text evidence="2">The sequence shown here is derived from an EMBL/GenBank/DDBJ whole genome shotgun (WGS) entry which is preliminary data.</text>
</comment>
<feature type="transmembrane region" description="Helical" evidence="1">
    <location>
        <begin position="182"/>
        <end position="200"/>
    </location>
</feature>
<proteinExistence type="predicted"/>
<evidence type="ECO:0000313" key="2">
    <source>
        <dbReference type="EMBL" id="CAF1348369.1"/>
    </source>
</evidence>
<dbReference type="PANTHER" id="PTHR23516:SF23">
    <property type="entry name" value="MOLYBDATE-ANION TRANSPORTER"/>
    <property type="match status" value="1"/>
</dbReference>
<evidence type="ECO:0000313" key="4">
    <source>
        <dbReference type="Proteomes" id="UP000663860"/>
    </source>
</evidence>
<dbReference type="Proteomes" id="UP000663868">
    <property type="component" value="Unassembled WGS sequence"/>
</dbReference>
<keyword evidence="1" id="KW-0472">Membrane</keyword>
<keyword evidence="1" id="KW-1133">Transmembrane helix</keyword>
<feature type="transmembrane region" description="Helical" evidence="1">
    <location>
        <begin position="324"/>
        <end position="346"/>
    </location>
</feature>
<feature type="transmembrane region" description="Helical" evidence="1">
    <location>
        <begin position="300"/>
        <end position="318"/>
    </location>
</feature>
<dbReference type="PANTHER" id="PTHR23516">
    <property type="entry name" value="SAM (S-ADENOSYL METHIONINE) TRANSPORTER"/>
    <property type="match status" value="1"/>
</dbReference>
<dbReference type="SUPFAM" id="SSF103473">
    <property type="entry name" value="MFS general substrate transporter"/>
    <property type="match status" value="1"/>
</dbReference>
<accession>A0A815H903</accession>
<feature type="transmembrane region" description="Helical" evidence="1">
    <location>
        <begin position="231"/>
        <end position="250"/>
    </location>
</feature>
<evidence type="ECO:0000313" key="3">
    <source>
        <dbReference type="EMBL" id="CAF3807951.1"/>
    </source>
</evidence>
<dbReference type="InterPro" id="IPR008509">
    <property type="entry name" value="MOT2/MFSD5"/>
</dbReference>
<feature type="transmembrane region" description="Helical" evidence="1">
    <location>
        <begin position="25"/>
        <end position="42"/>
    </location>
</feature>
<dbReference type="EMBL" id="CAJNOE010000863">
    <property type="protein sequence ID" value="CAF1348369.1"/>
    <property type="molecule type" value="Genomic_DNA"/>
</dbReference>
<dbReference type="AlphaFoldDB" id="A0A815H903"/>
<dbReference type="GO" id="GO:0015098">
    <property type="term" value="F:molybdate ion transmembrane transporter activity"/>
    <property type="evidence" value="ECO:0007669"/>
    <property type="project" value="InterPro"/>
</dbReference>
<dbReference type="Gene3D" id="1.20.1250.20">
    <property type="entry name" value="MFS general substrate transporter like domains"/>
    <property type="match status" value="1"/>
</dbReference>
<keyword evidence="1" id="KW-0812">Transmembrane</keyword>
<sequence>MHEILASDSKGSSITSSNSLIFKQLQFNYLIGFALAAAGNSLQSSYRYAIFDTYGLGRTTIERIFLCAHISTLTLGTLTSSLSDKYGRRTACILSAIFYTISCLSLNINVVWIFYIGSAARGIAHSLYNTNFEAWLVQDHHNSGLSTESLKQILRNSFVVQSVIAIAVGFVCEYSADLLGYVAPFDIAVVIYVFMTIFILTRWTENYGDKEASSTTSFIHAIQILRDDFRIVLVGLITAFFEVTIYVYAIEWTPALERAHIWTIREPLPLGIIYSSFMFFNMLGTIVFKPLAKRFRVQSFLPVVIMVTVFSFCMLVIVPNVQPVVLGSFCLYEFCVGIYLPSISLLRSQYLPDSVRATLMNYFRVPRVALMFIVIIWHLPLVVIFTFCGLMSVLTFVCLLILRSMKPLEEYVEPSENVVLLPETPSYDLKLKQLQPTSEYSGGIDNKSTSLNIDNE</sequence>
<protein>
    <submittedName>
        <fullName evidence="2">Uncharacterized protein</fullName>
    </submittedName>
</protein>
<reference evidence="2" key="1">
    <citation type="submission" date="2021-02" db="EMBL/GenBank/DDBJ databases">
        <authorList>
            <person name="Nowell W R."/>
        </authorList>
    </citation>
    <scope>NUCLEOTIDE SEQUENCE</scope>
</reference>
<dbReference type="Proteomes" id="UP000663860">
    <property type="component" value="Unassembled WGS sequence"/>
</dbReference>
<name>A0A815H903_9BILA</name>
<feature type="transmembrane region" description="Helical" evidence="1">
    <location>
        <begin position="270"/>
        <end position="288"/>
    </location>
</feature>